<evidence type="ECO:0000313" key="3">
    <source>
        <dbReference type="Proteomes" id="UP000009183"/>
    </source>
</evidence>
<evidence type="ECO:0000313" key="2">
    <source>
        <dbReference type="EMBL" id="CBI40885.3"/>
    </source>
</evidence>
<dbReference type="InParanoid" id="D7UDS0"/>
<keyword evidence="1" id="KW-1133">Transmembrane helix</keyword>
<dbReference type="AlphaFoldDB" id="D7UDS0"/>
<evidence type="ECO:0000256" key="1">
    <source>
        <dbReference type="SAM" id="Phobius"/>
    </source>
</evidence>
<dbReference type="EMBL" id="FN596766">
    <property type="protein sequence ID" value="CBI40885.3"/>
    <property type="molecule type" value="Genomic_DNA"/>
</dbReference>
<keyword evidence="3" id="KW-1185">Reference proteome</keyword>
<proteinExistence type="predicted"/>
<feature type="transmembrane region" description="Helical" evidence="1">
    <location>
        <begin position="6"/>
        <end position="27"/>
    </location>
</feature>
<reference evidence="3" key="1">
    <citation type="journal article" date="2007" name="Nature">
        <title>The grapevine genome sequence suggests ancestral hexaploidization in major angiosperm phyla.</title>
        <authorList>
            <consortium name="The French-Italian Public Consortium for Grapevine Genome Characterization."/>
            <person name="Jaillon O."/>
            <person name="Aury J.-M."/>
            <person name="Noel B."/>
            <person name="Policriti A."/>
            <person name="Clepet C."/>
            <person name="Casagrande A."/>
            <person name="Choisne N."/>
            <person name="Aubourg S."/>
            <person name="Vitulo N."/>
            <person name="Jubin C."/>
            <person name="Vezzi A."/>
            <person name="Legeai F."/>
            <person name="Hugueney P."/>
            <person name="Dasilva C."/>
            <person name="Horner D."/>
            <person name="Mica E."/>
            <person name="Jublot D."/>
            <person name="Poulain J."/>
            <person name="Bruyere C."/>
            <person name="Billault A."/>
            <person name="Segurens B."/>
            <person name="Gouyvenoux M."/>
            <person name="Ugarte E."/>
            <person name="Cattonaro F."/>
            <person name="Anthouard V."/>
            <person name="Vico V."/>
            <person name="Del Fabbro C."/>
            <person name="Alaux M."/>
            <person name="Di Gaspero G."/>
            <person name="Dumas V."/>
            <person name="Felice N."/>
            <person name="Paillard S."/>
            <person name="Juman I."/>
            <person name="Moroldo M."/>
            <person name="Scalabrin S."/>
            <person name="Canaguier A."/>
            <person name="Le Clainche I."/>
            <person name="Malacrida G."/>
            <person name="Durand E."/>
            <person name="Pesole G."/>
            <person name="Laucou V."/>
            <person name="Chatelet P."/>
            <person name="Merdinoglu D."/>
            <person name="Delledonne M."/>
            <person name="Pezzotti M."/>
            <person name="Lecharny A."/>
            <person name="Scarpelli C."/>
            <person name="Artiguenave F."/>
            <person name="Pe M.E."/>
            <person name="Valle G."/>
            <person name="Morgante M."/>
            <person name="Caboche M."/>
            <person name="Adam-Blondon A.-F."/>
            <person name="Weissenbach J."/>
            <person name="Quetier F."/>
            <person name="Wincker P."/>
        </authorList>
    </citation>
    <scope>NUCLEOTIDE SEQUENCE [LARGE SCALE GENOMIC DNA]</scope>
    <source>
        <strain evidence="3">cv. Pinot noir / PN40024</strain>
    </source>
</reference>
<dbReference type="Proteomes" id="UP000009183">
    <property type="component" value="Chromosome 13"/>
</dbReference>
<accession>D7UDS0</accession>
<dbReference type="HOGENOM" id="CLU_3378031_0_0_1"/>
<organism evidence="2 3">
    <name type="scientific">Vitis vinifera</name>
    <name type="common">Grape</name>
    <dbReference type="NCBI Taxonomy" id="29760"/>
    <lineage>
        <taxon>Eukaryota</taxon>
        <taxon>Viridiplantae</taxon>
        <taxon>Streptophyta</taxon>
        <taxon>Embryophyta</taxon>
        <taxon>Tracheophyta</taxon>
        <taxon>Spermatophyta</taxon>
        <taxon>Magnoliopsida</taxon>
        <taxon>eudicotyledons</taxon>
        <taxon>Gunneridae</taxon>
        <taxon>Pentapetalae</taxon>
        <taxon>rosids</taxon>
        <taxon>Vitales</taxon>
        <taxon>Vitaceae</taxon>
        <taxon>Viteae</taxon>
        <taxon>Vitis</taxon>
    </lineage>
</organism>
<gene>
    <name evidence="2" type="ordered locus">VIT_13s0175g00020</name>
</gene>
<keyword evidence="1" id="KW-0812">Transmembrane</keyword>
<keyword evidence="1" id="KW-0472">Membrane</keyword>
<name>D7UDS0_VITVI</name>
<sequence length="34" mass="4015">MNSENISTYSTYFHNLVGLLGLIWRIVEHCKDFL</sequence>
<dbReference type="PaxDb" id="29760-VIT_13s0175g00020.t01"/>
<protein>
    <submittedName>
        <fullName evidence="2">Uncharacterized protein</fullName>
    </submittedName>
</protein>